<accession>A0A1V9GL64</accession>
<evidence type="ECO:0000313" key="2">
    <source>
        <dbReference type="Proteomes" id="UP000050343"/>
    </source>
</evidence>
<name>A0A1V9GL64_9XANT</name>
<protein>
    <submittedName>
        <fullName evidence="1">Pilus assembly protein</fullName>
    </submittedName>
</protein>
<comment type="caution">
    <text evidence="1">The sequence shown here is derived from an EMBL/GenBank/DDBJ whole genome shotgun (WGS) entry which is preliminary data.</text>
</comment>
<sequence>MQIADAAHKIGIGDLRQSALMTAAHWVTSLAEINRMTKD</sequence>
<reference evidence="1 2" key="1">
    <citation type="journal article" date="2016" name="Plant Pathol.">
        <title>Genetic characterization of strains named as Xanthomonas axonopodis pv. dieffenbachiae leads to a taxonomic revision of the X. axonopodis species complex.</title>
        <authorList>
            <person name="Constantin E.C."/>
            <person name="Cleenwerck I."/>
            <person name="Maes M."/>
            <person name="Baeyen S."/>
            <person name="Van Malderghem C."/>
            <person name="De Vos P."/>
            <person name="Cottyn B."/>
        </authorList>
    </citation>
    <scope>NUCLEOTIDE SEQUENCE [LARGE SCALE GENOMIC DNA]</scope>
    <source>
        <strain evidence="2">LMG9055</strain>
    </source>
</reference>
<dbReference type="Proteomes" id="UP000050343">
    <property type="component" value="Unassembled WGS sequence"/>
</dbReference>
<dbReference type="EMBL" id="JPUO02000247">
    <property type="protein sequence ID" value="OQP71405.1"/>
    <property type="molecule type" value="Genomic_DNA"/>
</dbReference>
<dbReference type="AlphaFoldDB" id="A0A1V9GL64"/>
<organism evidence="1 2">
    <name type="scientific">Xanthomonas phaseoli pv. syngonii LMG 9055</name>
    <dbReference type="NCBI Taxonomy" id="1437878"/>
    <lineage>
        <taxon>Bacteria</taxon>
        <taxon>Pseudomonadati</taxon>
        <taxon>Pseudomonadota</taxon>
        <taxon>Gammaproteobacteria</taxon>
        <taxon>Lysobacterales</taxon>
        <taxon>Lysobacteraceae</taxon>
        <taxon>Xanthomonas</taxon>
    </lineage>
</organism>
<proteinExistence type="predicted"/>
<gene>
    <name evidence="1" type="ORF">IA54_015275</name>
</gene>
<reference evidence="1 2" key="2">
    <citation type="journal article" date="2017" name="Plant Pathol.">
        <title>Pathogenicity and virulence gene content of Xanthomonas strains infecting Araceae, formerly known as Xanthomonas axonopodis pv. dieffenbachiae.</title>
        <authorList>
            <person name="Constantin E.C."/>
            <person name="Haegeman A."/>
            <person name="Van Vaerenbergh J."/>
            <person name="Baeyen S."/>
            <person name="Van Malderghem C."/>
            <person name="Maes M."/>
            <person name="Cottyn B."/>
        </authorList>
    </citation>
    <scope>NUCLEOTIDE SEQUENCE [LARGE SCALE GENOMIC DNA]</scope>
    <source>
        <strain evidence="2">LMG9055</strain>
    </source>
</reference>
<evidence type="ECO:0000313" key="1">
    <source>
        <dbReference type="EMBL" id="OQP71405.1"/>
    </source>
</evidence>